<feature type="domain" description="NAD-glutamate dehydrogenase ACT2" evidence="6">
    <location>
        <begin position="429"/>
        <end position="522"/>
    </location>
</feature>
<dbReference type="Pfam" id="PF21077">
    <property type="entry name" value="GDH_ACT3"/>
    <property type="match status" value="1"/>
</dbReference>
<feature type="domain" description="NAD-specific glutamate dehydrogenase C-terminal" evidence="4">
    <location>
        <begin position="1331"/>
        <end position="1667"/>
    </location>
</feature>
<evidence type="ECO:0000256" key="1">
    <source>
        <dbReference type="ARBA" id="ARBA00023002"/>
    </source>
</evidence>
<dbReference type="EMBL" id="CP063656">
    <property type="protein sequence ID" value="QOW18631.1"/>
    <property type="molecule type" value="Genomic_DNA"/>
</dbReference>
<dbReference type="Pfam" id="PF21073">
    <property type="entry name" value="GDH_HM1"/>
    <property type="match status" value="1"/>
</dbReference>
<dbReference type="Pfam" id="PF21074">
    <property type="entry name" value="GDH_C"/>
    <property type="match status" value="1"/>
</dbReference>
<evidence type="ECO:0000259" key="5">
    <source>
        <dbReference type="Pfam" id="PF21075"/>
    </source>
</evidence>
<evidence type="ECO:0000256" key="2">
    <source>
        <dbReference type="SAM" id="MobiDB-lite"/>
    </source>
</evidence>
<proteinExistence type="predicted"/>
<dbReference type="PANTHER" id="PTHR43403:SF1">
    <property type="entry name" value="NAD-SPECIFIC GLUTAMATE DEHYDROGENASE"/>
    <property type="match status" value="1"/>
</dbReference>
<dbReference type="GO" id="GO:0004352">
    <property type="term" value="F:glutamate dehydrogenase (NAD+) activity"/>
    <property type="evidence" value="ECO:0007669"/>
    <property type="project" value="InterPro"/>
</dbReference>
<keyword evidence="1" id="KW-0560">Oxidoreductase</keyword>
<keyword evidence="9" id="KW-1185">Reference proteome</keyword>
<feature type="domain" description="NAD-glutamate dehydrogenase N-terminal ACT1" evidence="5">
    <location>
        <begin position="65"/>
        <end position="200"/>
    </location>
</feature>
<dbReference type="PANTHER" id="PTHR43403">
    <property type="entry name" value="NAD-SPECIFIC GLUTAMATE DEHYDROGENASE"/>
    <property type="match status" value="1"/>
</dbReference>
<dbReference type="SUPFAM" id="SSF53223">
    <property type="entry name" value="Aminoacid dehydrogenase-like, N-terminal domain"/>
    <property type="match status" value="1"/>
</dbReference>
<dbReference type="InterPro" id="IPR049064">
    <property type="entry name" value="NAD_Glu_DH_ACT3"/>
</dbReference>
<dbReference type="InterPro" id="IPR048381">
    <property type="entry name" value="GDH_C"/>
</dbReference>
<evidence type="ECO:0000259" key="7">
    <source>
        <dbReference type="Pfam" id="PF21077"/>
    </source>
</evidence>
<dbReference type="Pfam" id="PF05088">
    <property type="entry name" value="Bac_GDH_CD"/>
    <property type="match status" value="1"/>
</dbReference>
<dbReference type="SUPFAM" id="SSF51735">
    <property type="entry name" value="NAD(P)-binding Rossmann-fold domains"/>
    <property type="match status" value="1"/>
</dbReference>
<reference evidence="8 9" key="1">
    <citation type="submission" date="2020-10" db="EMBL/GenBank/DDBJ databases">
        <title>complete genome sequencing of Lysobacter sp. H21R20.</title>
        <authorList>
            <person name="Bae J.-W."/>
            <person name="Lee S.-Y."/>
        </authorList>
    </citation>
    <scope>NUCLEOTIDE SEQUENCE [LARGE SCALE GENOMIC DNA]</scope>
    <source>
        <strain evidence="8 9">H21R20</strain>
    </source>
</reference>
<dbReference type="RefSeq" id="WP_193983413.1">
    <property type="nucleotide sequence ID" value="NZ_CP063656.1"/>
</dbReference>
<dbReference type="Pfam" id="PF21076">
    <property type="entry name" value="GDH_ACT2"/>
    <property type="match status" value="1"/>
</dbReference>
<feature type="domain" description="NAD-glutamate dehydrogenase catalytic" evidence="3">
    <location>
        <begin position="792"/>
        <end position="1286"/>
    </location>
</feature>
<dbReference type="InterPro" id="IPR046346">
    <property type="entry name" value="Aminoacid_DH-like_N_sf"/>
</dbReference>
<feature type="domain" description="NAD-glutamate dehydrogenase ACT3" evidence="7">
    <location>
        <begin position="578"/>
        <end position="651"/>
    </location>
</feature>
<dbReference type="Pfam" id="PF21075">
    <property type="entry name" value="GDH_ACT1"/>
    <property type="match status" value="1"/>
</dbReference>
<dbReference type="Pfam" id="PF21079">
    <property type="entry name" value="GDH_HM2"/>
    <property type="match status" value="1"/>
</dbReference>
<gene>
    <name evidence="8" type="ORF">INQ41_07890</name>
</gene>
<dbReference type="InterPro" id="IPR024727">
    <property type="entry name" value="NAD_Glu_DH_N_ACT1"/>
</dbReference>
<dbReference type="Pfam" id="PF21078">
    <property type="entry name" value="GDH_HM3"/>
    <property type="match status" value="1"/>
</dbReference>
<dbReference type="GO" id="GO:0006538">
    <property type="term" value="P:L-glutamate catabolic process"/>
    <property type="evidence" value="ECO:0007669"/>
    <property type="project" value="InterPro"/>
</dbReference>
<dbReference type="InterPro" id="IPR036291">
    <property type="entry name" value="NAD(P)-bd_dom_sf"/>
</dbReference>
<evidence type="ECO:0000313" key="8">
    <source>
        <dbReference type="EMBL" id="QOW18631.1"/>
    </source>
</evidence>
<accession>A0A7S6UE68</accession>
<feature type="region of interest" description="Disordered" evidence="2">
    <location>
        <begin position="1"/>
        <end position="25"/>
    </location>
</feature>
<protein>
    <submittedName>
        <fullName evidence="8">NAD-glutamate dehydrogenase</fullName>
    </submittedName>
</protein>
<evidence type="ECO:0000259" key="4">
    <source>
        <dbReference type="Pfam" id="PF21074"/>
    </source>
</evidence>
<name>A0A7S6UE68_9GAMM</name>
<dbReference type="InterPro" id="IPR049059">
    <property type="entry name" value="NAD_Glu_DH_HM1"/>
</dbReference>
<evidence type="ECO:0000313" key="9">
    <source>
        <dbReference type="Proteomes" id="UP000594059"/>
    </source>
</evidence>
<dbReference type="KEGG" id="lcic:INQ41_07890"/>
<sequence length="1674" mass="184078">MSTERKTPARRTGKTSAAPAKGATSTAVATLAGGSSATGDVSLDTILAAIRKQAPKKEQVQTEAFAKAFYERMGQDEWSQHSAQGWAALAVDMLDFVRQRKPGTASIRLFNPTLDSHGWESPHTVLQIVNDDMPFLVDSVSMALAEADIGVHVLGHPVMPVTRDKAGKLTAIGEGEAESIMHLEIDRQSKASMAGIEKKLATVLDDVRAIVADWREMRDKMLEVADDLATRTLPVDDAGRNEGREFLHWVADDHFTFLGYREYDVVEQGGEDVLRAVKGSGLGLLRGKDNHKPRSLSSLAATRMPNSGSVDALILTKTNARATVHRRGYMDYIGVLSFDDSGKPVREERFLGLYTSSAYTRRPWDIPLVRERHDFVMQHSGFADDSHSGKALRHILETLPRDELFQSSGEELLKTATGILGLQERVRSKLFLRRDRFGRFFSGLVYIPRERFNTDVRLRIEAMLKRELHGEHIDTTVMLSDSPLAQLHVLVRPKPGALGVEGMPQVDNALIEAELAEIVRDWRDDLAGVLAERHGEERGLEMAATFGNALPAGYIENVSLPVAAADVEHLAALTGPEDLRLSLYRSRPGTGGLRFKFYRQHDDISLSDALPMMENMGLRVIAEHPYRLHAGGEVVYIQDFEVETGTPDVDVEGIGDNFEDAFSRTWRGEAENDGFNRLILAAGLTWRQVAMLRAYAKFLLQVGVPFSQSYVEETFARYPVLARLLVELFEARFDPSTGNEDKADIKAGQASLQQQLERLSGGDETVVTALAPVVAARGGKREAQTEAASTALKTLLDRVSSLDEDRILRSFMDVIEATLRTSYYQCGVGGADCGYVAFKFDSALVPDLPKPRPYREIFVYGPRVEGIHLRFGPVARGGLRWSDRREDFRTEVLGLVKAQMVKNTIIVPVGAKGGFIVKRPPSDRAALQAEGVACYQMFINGLLDISDNLVDGKVVHPDNVVRHDGDDAYMVVAADKGTARFSDIANAISADHNFWMGDAFASGGSVGYDHKGMGITARGAWESVKRHFRALGVNTQKEDFTAVGIGDMSGDVFGNGMLLSKHIRLVAAFDHRHIFLDPDPVAATSYKERQRLFKLAGSSWDDYKRELISAGGGVFPRSAKSIDLTPQVKAVLGIDESIQSMSPNELMSAILKAPVDLLWNGGIGTYIKASTESHADVGDRGNNGLRIDGRDVRCKVIGEGGNLGMTQLGRIEAAQAGALLNADFIDNSAGVGTSDREVNIKILLNEQVKLKKLTLPARNKLLAEMTDELAGLVLVDNYRQNQAISLMERMSAPRLGSKQHFIQTLESQGLLDRQIEYLPSDAEFADRKARGLGLTRPELAVLLSYSKLVLFQQLVDSDVPEDPYLSKELVRYFPKPLQAKYAKAMEGHRLKREIIATAVTNSMVNRMGATFTLRMQEDTGRSPGEIAEAYTIAREALDARALWAQIDALDGKVLESVQIDALQTIWTLLRTVTRWLLSRPGPMPEITKGMARFGDGFKAVHAALPETMSPVRREKFNAQLAEWKAKGVPSALAEHLAALPVLEFACDIIEIANARKVSALEASRAYFELGAAFQLPWLHEQINALPVEGRWQALARGAMRDELAAQQRALVGQILASGGKKPAAAKVEAWLARDDQGLRFTLSMLAELVNQKNLDYPTVSVAVRRLAQLAEAAA</sequence>
<organism evidence="8 9">
    <name type="scientific">Novilysobacter ciconiae</name>
    <dbReference type="NCBI Taxonomy" id="2781022"/>
    <lineage>
        <taxon>Bacteria</taxon>
        <taxon>Pseudomonadati</taxon>
        <taxon>Pseudomonadota</taxon>
        <taxon>Gammaproteobacteria</taxon>
        <taxon>Lysobacterales</taxon>
        <taxon>Lysobacteraceae</taxon>
        <taxon>Novilysobacter</taxon>
    </lineage>
</organism>
<dbReference type="Gene3D" id="3.40.50.720">
    <property type="entry name" value="NAD(P)-binding Rossmann-like Domain"/>
    <property type="match status" value="1"/>
</dbReference>
<dbReference type="PIRSF" id="PIRSF036761">
    <property type="entry name" value="GDH_Mll4104"/>
    <property type="match status" value="1"/>
</dbReference>
<dbReference type="GO" id="GO:0004069">
    <property type="term" value="F:L-aspartate:2-oxoglutarate aminotransferase activity"/>
    <property type="evidence" value="ECO:0007669"/>
    <property type="project" value="InterPro"/>
</dbReference>
<dbReference type="InterPro" id="IPR049062">
    <property type="entry name" value="NAD_Glu_DH_ACT2"/>
</dbReference>
<dbReference type="InterPro" id="IPR049056">
    <property type="entry name" value="NAD_Glu_DH_HM3"/>
</dbReference>
<dbReference type="Proteomes" id="UP000594059">
    <property type="component" value="Chromosome"/>
</dbReference>
<evidence type="ECO:0000259" key="3">
    <source>
        <dbReference type="Pfam" id="PF05088"/>
    </source>
</evidence>
<evidence type="ECO:0000259" key="6">
    <source>
        <dbReference type="Pfam" id="PF21076"/>
    </source>
</evidence>
<dbReference type="InterPro" id="IPR028971">
    <property type="entry name" value="NAD-GDH_cat"/>
</dbReference>
<dbReference type="InterPro" id="IPR049058">
    <property type="entry name" value="NAD_Glu_DH_HM2"/>
</dbReference>
<dbReference type="InterPro" id="IPR007780">
    <property type="entry name" value="NAD_Glu_DH_bac"/>
</dbReference>